<comment type="caution">
    <text evidence="3">The sequence shown here is derived from an EMBL/GenBank/DDBJ whole genome shotgun (WGS) entry which is preliminary data.</text>
</comment>
<feature type="compositionally biased region" description="Gly residues" evidence="1">
    <location>
        <begin position="1"/>
        <end position="13"/>
    </location>
</feature>
<dbReference type="InterPro" id="IPR002999">
    <property type="entry name" value="Tudor"/>
</dbReference>
<sequence length="320" mass="34688">MFISEGGGEGRGSLSGLERNGTHRAHQRWPTSPLGPGSCAPSRLPLGLPFPRLSFGAAVCLLPRPVQNPAFSSRGWGSGRGCRLPPEGPRGAVPWGLRKGSRAATANPLAGVAASGPAARLQGDNREKGARSQQNVDKALTLIGKKFKDLSLTNIYAPPPPSLPLHSLPMTSWLMLPDGVTVEVIVVNQVNAGHLFVQQHTHPTFHVLRSLDQQMYLCYSQPGIPTMPTPVEVGVVCAAPGMEGAWWRAQVVGYFKDTSEVEIRYVDYGGYERVKIDTLRQIRSDFVTLPFQGAEVLLDNVVPLPVDWSDDTEKCQRGVR</sequence>
<name>A0A9Q0XES2_9SAUR</name>
<dbReference type="CDD" id="cd20407">
    <property type="entry name" value="Tudor_AKAP1"/>
    <property type="match status" value="1"/>
</dbReference>
<evidence type="ECO:0000313" key="4">
    <source>
        <dbReference type="Proteomes" id="UP001142489"/>
    </source>
</evidence>
<dbReference type="EMBL" id="JAPFRF010000017">
    <property type="protein sequence ID" value="KAJ7308901.1"/>
    <property type="molecule type" value="Genomic_DNA"/>
</dbReference>
<dbReference type="InterPro" id="IPR035437">
    <property type="entry name" value="SNase_OB-fold_sf"/>
</dbReference>
<dbReference type="SMART" id="SM00333">
    <property type="entry name" value="TUDOR"/>
    <property type="match status" value="1"/>
</dbReference>
<keyword evidence="4" id="KW-1185">Reference proteome</keyword>
<dbReference type="Proteomes" id="UP001142489">
    <property type="component" value="Unassembled WGS sequence"/>
</dbReference>
<gene>
    <name evidence="3" type="ORF">JRQ81_008177</name>
</gene>
<reference evidence="3" key="1">
    <citation type="journal article" date="2023" name="DNA Res.">
        <title>Chromosome-level genome assembly of Phrynocephalus forsythii using third-generation DNA sequencing and Hi-C analysis.</title>
        <authorList>
            <person name="Qi Y."/>
            <person name="Zhao W."/>
            <person name="Zhao Y."/>
            <person name="Niu C."/>
            <person name="Cao S."/>
            <person name="Zhang Y."/>
        </authorList>
    </citation>
    <scope>NUCLEOTIDE SEQUENCE</scope>
    <source>
        <tissue evidence="3">Muscle</tissue>
    </source>
</reference>
<dbReference type="InterPro" id="IPR050621">
    <property type="entry name" value="Tudor_domain_containing"/>
</dbReference>
<dbReference type="Pfam" id="PF00567">
    <property type="entry name" value="TUDOR"/>
    <property type="match status" value="1"/>
</dbReference>
<feature type="domain" description="Tudor" evidence="2">
    <location>
        <begin position="230"/>
        <end position="289"/>
    </location>
</feature>
<dbReference type="PANTHER" id="PTHR22948:SF65">
    <property type="entry name" value="A-KINASE ANCHORING PROTEIN 1"/>
    <property type="match status" value="1"/>
</dbReference>
<dbReference type="Gene3D" id="2.40.50.90">
    <property type="match status" value="1"/>
</dbReference>
<accession>A0A9Q0XES2</accession>
<evidence type="ECO:0000313" key="3">
    <source>
        <dbReference type="EMBL" id="KAJ7308901.1"/>
    </source>
</evidence>
<evidence type="ECO:0000259" key="2">
    <source>
        <dbReference type="PROSITE" id="PS50304"/>
    </source>
</evidence>
<feature type="region of interest" description="Disordered" evidence="1">
    <location>
        <begin position="1"/>
        <end position="38"/>
    </location>
</feature>
<dbReference type="InterPro" id="IPR047367">
    <property type="entry name" value="Tudor_AKAP1"/>
</dbReference>
<organism evidence="3 4">
    <name type="scientific">Phrynocephalus forsythii</name>
    <dbReference type="NCBI Taxonomy" id="171643"/>
    <lineage>
        <taxon>Eukaryota</taxon>
        <taxon>Metazoa</taxon>
        <taxon>Chordata</taxon>
        <taxon>Craniata</taxon>
        <taxon>Vertebrata</taxon>
        <taxon>Euteleostomi</taxon>
        <taxon>Lepidosauria</taxon>
        <taxon>Squamata</taxon>
        <taxon>Bifurcata</taxon>
        <taxon>Unidentata</taxon>
        <taxon>Episquamata</taxon>
        <taxon>Toxicofera</taxon>
        <taxon>Iguania</taxon>
        <taxon>Acrodonta</taxon>
        <taxon>Agamidae</taxon>
        <taxon>Agaminae</taxon>
        <taxon>Phrynocephalus</taxon>
    </lineage>
</organism>
<dbReference type="GO" id="GO:0005739">
    <property type="term" value="C:mitochondrion"/>
    <property type="evidence" value="ECO:0007669"/>
    <property type="project" value="TreeGrafter"/>
</dbReference>
<dbReference type="Gene3D" id="2.30.30.140">
    <property type="match status" value="1"/>
</dbReference>
<dbReference type="PROSITE" id="PS50304">
    <property type="entry name" value="TUDOR"/>
    <property type="match status" value="1"/>
</dbReference>
<evidence type="ECO:0000256" key="1">
    <source>
        <dbReference type="SAM" id="MobiDB-lite"/>
    </source>
</evidence>
<protein>
    <recommendedName>
        <fullName evidence="2">Tudor domain-containing protein</fullName>
    </recommendedName>
</protein>
<feature type="region of interest" description="Disordered" evidence="1">
    <location>
        <begin position="114"/>
        <end position="134"/>
    </location>
</feature>
<dbReference type="SUPFAM" id="SSF63748">
    <property type="entry name" value="Tudor/PWWP/MBT"/>
    <property type="match status" value="1"/>
</dbReference>
<dbReference type="GO" id="GO:0016020">
    <property type="term" value="C:membrane"/>
    <property type="evidence" value="ECO:0007669"/>
    <property type="project" value="TreeGrafter"/>
</dbReference>
<dbReference type="AlphaFoldDB" id="A0A9Q0XES2"/>
<proteinExistence type="predicted"/>
<dbReference type="OrthoDB" id="10069557at2759"/>
<dbReference type="GO" id="GO:0034237">
    <property type="term" value="F:protein kinase A regulatory subunit binding"/>
    <property type="evidence" value="ECO:0007669"/>
    <property type="project" value="TreeGrafter"/>
</dbReference>
<dbReference type="PANTHER" id="PTHR22948">
    <property type="entry name" value="TUDOR DOMAIN CONTAINING PROTEIN"/>
    <property type="match status" value="1"/>
</dbReference>